<organism evidence="1 2">
    <name type="scientific">Amycolatopsis thermophila</name>
    <dbReference type="NCBI Taxonomy" id="206084"/>
    <lineage>
        <taxon>Bacteria</taxon>
        <taxon>Bacillati</taxon>
        <taxon>Actinomycetota</taxon>
        <taxon>Actinomycetes</taxon>
        <taxon>Pseudonocardiales</taxon>
        <taxon>Pseudonocardiaceae</taxon>
        <taxon>Amycolatopsis</taxon>
    </lineage>
</organism>
<dbReference type="InterPro" id="IPR049790">
    <property type="entry name" value="Rv3655c/TadE"/>
</dbReference>
<keyword evidence="2" id="KW-1185">Reference proteome</keyword>
<accession>A0ABU0ETX7</accession>
<sequence>MTVEAAIALCALTVFVGMVLAGFTAITGQLRCVDAAREAARLVARGQPQLATQAVEQIAPPGARLSVSTAGDSISVEVRADPAGGLLPGLHLTGTAFAVLEPGVTGADP</sequence>
<protein>
    <submittedName>
        <fullName evidence="1">Flp pilus assembly protein TadG</fullName>
    </submittedName>
</protein>
<dbReference type="RefSeq" id="WP_306991623.1">
    <property type="nucleotide sequence ID" value="NZ_JAUSUT010000001.1"/>
</dbReference>
<dbReference type="NCBIfam" id="NF041390">
    <property type="entry name" value="TadE_Rv3655c"/>
    <property type="match status" value="1"/>
</dbReference>
<gene>
    <name evidence="1" type="ORF">FB470_002712</name>
</gene>
<proteinExistence type="predicted"/>
<name>A0ABU0ETX7_9PSEU</name>
<dbReference type="EMBL" id="JAUSUT010000001">
    <property type="protein sequence ID" value="MDQ0378718.1"/>
    <property type="molecule type" value="Genomic_DNA"/>
</dbReference>
<dbReference type="Proteomes" id="UP001229651">
    <property type="component" value="Unassembled WGS sequence"/>
</dbReference>
<reference evidence="1 2" key="1">
    <citation type="submission" date="2023-07" db="EMBL/GenBank/DDBJ databases">
        <title>Sequencing the genomes of 1000 actinobacteria strains.</title>
        <authorList>
            <person name="Klenk H.-P."/>
        </authorList>
    </citation>
    <scope>NUCLEOTIDE SEQUENCE [LARGE SCALE GENOMIC DNA]</scope>
    <source>
        <strain evidence="1 2">DSM 45805</strain>
    </source>
</reference>
<comment type="caution">
    <text evidence="1">The sequence shown here is derived from an EMBL/GenBank/DDBJ whole genome shotgun (WGS) entry which is preliminary data.</text>
</comment>
<evidence type="ECO:0000313" key="1">
    <source>
        <dbReference type="EMBL" id="MDQ0378718.1"/>
    </source>
</evidence>
<evidence type="ECO:0000313" key="2">
    <source>
        <dbReference type="Proteomes" id="UP001229651"/>
    </source>
</evidence>